<protein>
    <recommendedName>
        <fullName evidence="9">Protein translocase subunit SecD</fullName>
    </recommendedName>
</protein>
<evidence type="ECO:0000313" key="14">
    <source>
        <dbReference type="EMBL" id="SHK52070.1"/>
    </source>
</evidence>
<evidence type="ECO:0000256" key="3">
    <source>
        <dbReference type="ARBA" id="ARBA00022475"/>
    </source>
</evidence>
<feature type="domain" description="SecDF P1 head subdomain" evidence="12">
    <location>
        <begin position="130"/>
        <end position="228"/>
    </location>
</feature>
<dbReference type="GO" id="GO:0043952">
    <property type="term" value="P:protein transport by the Sec complex"/>
    <property type="evidence" value="ECO:0007669"/>
    <property type="project" value="UniProtKB-UniRule"/>
</dbReference>
<keyword evidence="6 9" id="KW-1133">Transmembrane helix</keyword>
<evidence type="ECO:0000259" key="11">
    <source>
        <dbReference type="Pfam" id="PF21760"/>
    </source>
</evidence>
<dbReference type="InterPro" id="IPR048634">
    <property type="entry name" value="SecD_SecF_C"/>
</dbReference>
<evidence type="ECO:0000256" key="5">
    <source>
        <dbReference type="ARBA" id="ARBA00022927"/>
    </source>
</evidence>
<comment type="subcellular location">
    <subcellularLocation>
        <location evidence="1 9">Cell membrane</location>
        <topology evidence="1 9">Multi-pass membrane protein</topology>
    </subcellularLocation>
</comment>
<comment type="caution">
    <text evidence="13">The sequence shown here is derived from an EMBL/GenBank/DDBJ whole genome shotgun (WGS) entry which is preliminary data.</text>
</comment>
<dbReference type="Pfam" id="PF21760">
    <property type="entry name" value="SecD_1st"/>
    <property type="match status" value="1"/>
</dbReference>
<dbReference type="RefSeq" id="WP_066068599.1">
    <property type="nucleotide sequence ID" value="NZ_FRBG01000002.1"/>
</dbReference>
<comment type="caution">
    <text evidence="9">Lacks conserved residue(s) required for the propagation of feature annotation.</text>
</comment>
<evidence type="ECO:0000313" key="15">
    <source>
        <dbReference type="Proteomes" id="UP000092605"/>
    </source>
</evidence>
<dbReference type="PANTHER" id="PTHR30081">
    <property type="entry name" value="PROTEIN-EXPORT MEMBRANE PROTEIN SEC"/>
    <property type="match status" value="1"/>
</dbReference>
<reference evidence="14 16" key="2">
    <citation type="submission" date="2016-11" db="EMBL/GenBank/DDBJ databases">
        <authorList>
            <person name="Varghese N."/>
            <person name="Submissions S."/>
        </authorList>
    </citation>
    <scope>NUCLEOTIDE SEQUENCE [LARGE SCALE GENOMIC DNA]</scope>
    <source>
        <strain evidence="14 16">DSM 7308</strain>
    </source>
</reference>
<dbReference type="PATRIC" id="fig|1121328.3.peg.502"/>
<dbReference type="InterPro" id="IPR048631">
    <property type="entry name" value="SecD_1st"/>
</dbReference>
<dbReference type="Pfam" id="PF22599">
    <property type="entry name" value="SecDF_P1_head"/>
    <property type="match status" value="1"/>
</dbReference>
<accession>A0A150FPE8</accession>
<dbReference type="Gene3D" id="3.30.70.3220">
    <property type="match status" value="1"/>
</dbReference>
<dbReference type="PANTHER" id="PTHR30081:SF1">
    <property type="entry name" value="PROTEIN TRANSLOCASE SUBUNIT SECD"/>
    <property type="match status" value="1"/>
</dbReference>
<comment type="similarity">
    <text evidence="9">Belongs to the SecD/SecF family. SecD subfamily.</text>
</comment>
<evidence type="ECO:0000259" key="12">
    <source>
        <dbReference type="Pfam" id="PF22599"/>
    </source>
</evidence>
<keyword evidence="4 9" id="KW-0812">Transmembrane</keyword>
<dbReference type="InterPro" id="IPR022645">
    <property type="entry name" value="SecD/SecF_bac"/>
</dbReference>
<comment type="subunit">
    <text evidence="9">Forms a complex with SecF. Part of the essential Sec protein translocation apparatus which comprises SecA, SecYEG and auxiliary proteins SecDF. Other proteins may also be involved.</text>
</comment>
<keyword evidence="16" id="KW-1185">Reference proteome</keyword>
<dbReference type="AlphaFoldDB" id="A0A150FPE8"/>
<dbReference type="GO" id="GO:0015450">
    <property type="term" value="F:protein-transporting ATPase activity"/>
    <property type="evidence" value="ECO:0007669"/>
    <property type="project" value="InterPro"/>
</dbReference>
<dbReference type="InterPro" id="IPR055344">
    <property type="entry name" value="SecD_SecF_C_bact"/>
</dbReference>
<feature type="domain" description="Protein translocase subunit SecDF P1" evidence="11">
    <location>
        <begin position="70"/>
        <end position="128"/>
    </location>
</feature>
<dbReference type="InterPro" id="IPR054384">
    <property type="entry name" value="SecDF_P1_head"/>
</dbReference>
<dbReference type="NCBIfam" id="TIGR01129">
    <property type="entry name" value="secD"/>
    <property type="match status" value="1"/>
</dbReference>
<dbReference type="Gene3D" id="1.20.1640.10">
    <property type="entry name" value="Multidrug efflux transporter AcrB transmembrane domain"/>
    <property type="match status" value="1"/>
</dbReference>
<dbReference type="FunFam" id="1.20.1640.10:FF:000004">
    <property type="entry name" value="Protein translocase subunit SecD"/>
    <property type="match status" value="1"/>
</dbReference>
<evidence type="ECO:0000256" key="6">
    <source>
        <dbReference type="ARBA" id="ARBA00022989"/>
    </source>
</evidence>
<evidence type="ECO:0000256" key="4">
    <source>
        <dbReference type="ARBA" id="ARBA00022692"/>
    </source>
</evidence>
<comment type="function">
    <text evidence="9">Part of the Sec protein translocase complex. Interacts with the SecYEG preprotein conducting channel. SecDF uses the proton motive force (PMF) to complete protein translocation after the ATP-dependent function of SecA.</text>
</comment>
<dbReference type="GO" id="GO:0006605">
    <property type="term" value="P:protein targeting"/>
    <property type="evidence" value="ECO:0007669"/>
    <property type="project" value="UniProtKB-UniRule"/>
</dbReference>
<dbReference type="EMBL" id="LSFY01000001">
    <property type="protein sequence ID" value="KXZ39428.1"/>
    <property type="molecule type" value="Genomic_DNA"/>
</dbReference>
<dbReference type="InterPro" id="IPR022813">
    <property type="entry name" value="SecD/SecF_arch_bac"/>
</dbReference>
<dbReference type="GO" id="GO:0005886">
    <property type="term" value="C:plasma membrane"/>
    <property type="evidence" value="ECO:0007669"/>
    <property type="project" value="UniProtKB-SubCell"/>
</dbReference>
<proteinExistence type="inferred from homology"/>
<dbReference type="Pfam" id="PF02355">
    <property type="entry name" value="SecD_SecF_C"/>
    <property type="match status" value="1"/>
</dbReference>
<dbReference type="Proteomes" id="UP000092605">
    <property type="component" value="Unassembled WGS sequence"/>
</dbReference>
<feature type="transmembrane region" description="Helical" evidence="9">
    <location>
        <begin position="274"/>
        <end position="292"/>
    </location>
</feature>
<dbReference type="STRING" id="1121328.JWYL7_0503"/>
<dbReference type="InterPro" id="IPR005791">
    <property type="entry name" value="SecD"/>
</dbReference>
<evidence type="ECO:0000313" key="13">
    <source>
        <dbReference type="EMBL" id="KXZ39428.1"/>
    </source>
</evidence>
<evidence type="ECO:0000259" key="10">
    <source>
        <dbReference type="Pfam" id="PF02355"/>
    </source>
</evidence>
<evidence type="ECO:0000256" key="7">
    <source>
        <dbReference type="ARBA" id="ARBA00023010"/>
    </source>
</evidence>
<feature type="transmembrane region" description="Helical" evidence="9">
    <location>
        <begin position="298"/>
        <end position="321"/>
    </location>
</feature>
<keyword evidence="7 9" id="KW-0811">Translocation</keyword>
<feature type="transmembrane region" description="Helical" evidence="9">
    <location>
        <begin position="373"/>
        <end position="397"/>
    </location>
</feature>
<name>A0A150FPE8_CLOPD</name>
<dbReference type="EMBL" id="FRBG01000002">
    <property type="protein sequence ID" value="SHK52070.1"/>
    <property type="molecule type" value="Genomic_DNA"/>
</dbReference>
<feature type="domain" description="Protein export membrane protein SecD/SecF C-terminal" evidence="10">
    <location>
        <begin position="229"/>
        <end position="400"/>
    </location>
</feature>
<dbReference type="PRINTS" id="PR01755">
    <property type="entry name" value="SECFTRNLCASE"/>
</dbReference>
<organism evidence="13 15">
    <name type="scientific">Alkalithermobacter thermoalcaliphilus JW-YL-7 = DSM 7308</name>
    <dbReference type="NCBI Taxonomy" id="1121328"/>
    <lineage>
        <taxon>Bacteria</taxon>
        <taxon>Bacillati</taxon>
        <taxon>Bacillota</taxon>
        <taxon>Clostridia</taxon>
        <taxon>Peptostreptococcales</taxon>
        <taxon>Tepidibacteraceae</taxon>
        <taxon>Alkalithermobacter</taxon>
    </lineage>
</organism>
<sequence precursor="true">MKVKKLVSFIIVVLLVTFASVVALNGLKIGSFKIDPLRHSIRQGLDLKGGVFVVYEADTSVRGSELEKIIDQTIEVFRKRIDSMGLTEPVIVKEGEKRIRIELPGLKNAQEAIEMIGKTAQLRFIEQDGKEVVTGAQVRKSEVVFDRSTNKPVISLEFDSEGAKKFREATKRLSENKQPILIVLDDEIISSPIVTTEIPDGKAQITGEFTVESAASLANLIRAGALPVDFKEVQTSTVTATLGENALKRSIDGAKIGITLVIAFMLLYYKIPGLVAGIALIGYMLIILYTFVAMNATLTLPGIAALILSVGMAVDANVIIFERIKEEMRNGKSIRASIESGFSKALSTIIDSNITTFIAGVVLYYFGTGPIKGFAVTLMIGIIASMFTAIVITKMLLKSLADANITKSKKLFGA</sequence>
<dbReference type="GO" id="GO:0065002">
    <property type="term" value="P:intracellular protein transmembrane transport"/>
    <property type="evidence" value="ECO:0007669"/>
    <property type="project" value="UniProtKB-UniRule"/>
</dbReference>
<feature type="transmembrane region" description="Helical" evidence="9">
    <location>
        <begin position="342"/>
        <end position="367"/>
    </location>
</feature>
<keyword evidence="2 9" id="KW-0813">Transport</keyword>
<dbReference type="Proteomes" id="UP000323392">
    <property type="component" value="Unassembled WGS sequence"/>
</dbReference>
<evidence type="ECO:0000256" key="9">
    <source>
        <dbReference type="HAMAP-Rule" id="MF_01463"/>
    </source>
</evidence>
<evidence type="ECO:0000256" key="1">
    <source>
        <dbReference type="ARBA" id="ARBA00004651"/>
    </source>
</evidence>
<keyword evidence="5 9" id="KW-0653">Protein transport</keyword>
<dbReference type="HAMAP" id="MF_01463_B">
    <property type="entry name" value="SecD_B"/>
    <property type="match status" value="1"/>
</dbReference>
<gene>
    <name evidence="9" type="primary">secD</name>
    <name evidence="13" type="ORF">JWYL7_0503</name>
    <name evidence="14" type="ORF">SAMN05661008_00386</name>
</gene>
<evidence type="ECO:0000256" key="8">
    <source>
        <dbReference type="ARBA" id="ARBA00023136"/>
    </source>
</evidence>
<dbReference type="SUPFAM" id="SSF82866">
    <property type="entry name" value="Multidrug efflux transporter AcrB transmembrane domain"/>
    <property type="match status" value="1"/>
</dbReference>
<keyword evidence="3 9" id="KW-1003">Cell membrane</keyword>
<reference evidence="13 15" key="1">
    <citation type="submission" date="2016-02" db="EMBL/GenBank/DDBJ databases">
        <title>Draft genome sequence for Clostridium paradoxum JW-YL-7.</title>
        <authorList>
            <person name="Utturkar S.M."/>
            <person name="Lancaster A."/>
            <person name="Poole F.L."/>
            <person name="Adams M.W."/>
            <person name="Brown S.D."/>
        </authorList>
    </citation>
    <scope>NUCLEOTIDE SEQUENCE [LARGE SCALE GENOMIC DNA]</scope>
    <source>
        <strain evidence="13 15">JW-YL-7</strain>
    </source>
</reference>
<evidence type="ECO:0000313" key="16">
    <source>
        <dbReference type="Proteomes" id="UP000323392"/>
    </source>
</evidence>
<dbReference type="NCBIfam" id="TIGR00916">
    <property type="entry name" value="2A0604s01"/>
    <property type="match status" value="1"/>
</dbReference>
<evidence type="ECO:0000256" key="2">
    <source>
        <dbReference type="ARBA" id="ARBA00022448"/>
    </source>
</evidence>
<keyword evidence="8 9" id="KW-0472">Membrane</keyword>